<dbReference type="NCBIfam" id="TIGR00457">
    <property type="entry name" value="asnS"/>
    <property type="match status" value="1"/>
</dbReference>
<accession>F2U8W5</accession>
<dbReference type="FunCoup" id="F2U8W5">
    <property type="interactions" value="1633"/>
</dbReference>
<dbReference type="GO" id="GO:0005524">
    <property type="term" value="F:ATP binding"/>
    <property type="evidence" value="ECO:0007669"/>
    <property type="project" value="UniProtKB-KW"/>
</dbReference>
<proteinExistence type="inferred from homology"/>
<dbReference type="OMA" id="PEMAFYD"/>
<dbReference type="CDD" id="cd04318">
    <property type="entry name" value="EcAsnRS_like_N"/>
    <property type="match status" value="1"/>
</dbReference>
<feature type="domain" description="Aminoacyl-transfer RNA synthetases class-II family profile" evidence="9">
    <location>
        <begin position="138"/>
        <end position="496"/>
    </location>
</feature>
<keyword evidence="4" id="KW-0547">Nucleotide-binding</keyword>
<dbReference type="SUPFAM" id="SSF50249">
    <property type="entry name" value="Nucleic acid-binding proteins"/>
    <property type="match status" value="1"/>
</dbReference>
<evidence type="ECO:0000256" key="2">
    <source>
        <dbReference type="ARBA" id="ARBA00012816"/>
    </source>
</evidence>
<dbReference type="eggNOG" id="KOG0554">
    <property type="taxonomic scope" value="Eukaryota"/>
</dbReference>
<evidence type="ECO:0000313" key="10">
    <source>
        <dbReference type="EMBL" id="EGD73168.1"/>
    </source>
</evidence>
<dbReference type="Pfam" id="PF00152">
    <property type="entry name" value="tRNA-synt_2"/>
    <property type="match status" value="2"/>
</dbReference>
<dbReference type="SUPFAM" id="SSF55681">
    <property type="entry name" value="Class II aaRS and biotin synthetases"/>
    <property type="match status" value="1"/>
</dbReference>
<dbReference type="InterPro" id="IPR004364">
    <property type="entry name" value="Aa-tRNA-synt_II"/>
</dbReference>
<dbReference type="PRINTS" id="PR01042">
    <property type="entry name" value="TRNASYNTHASP"/>
</dbReference>
<dbReference type="InterPro" id="IPR045864">
    <property type="entry name" value="aa-tRNA-synth_II/BPL/LPL"/>
</dbReference>
<dbReference type="InterPro" id="IPR002312">
    <property type="entry name" value="Asp/Asn-tRNA-synth_IIb"/>
</dbReference>
<dbReference type="KEGG" id="sre:PTSG_04881"/>
<dbReference type="EMBL" id="GL832965">
    <property type="protein sequence ID" value="EGD73168.1"/>
    <property type="molecule type" value="Genomic_DNA"/>
</dbReference>
<dbReference type="Gene3D" id="3.30.930.10">
    <property type="entry name" value="Bira Bifunctional Protein, Domain 2"/>
    <property type="match status" value="1"/>
</dbReference>
<sequence>MSARWWRTGAATIRRLLQTTEPGHNNTVVARGWLKSLRRQKRVAFAALTDGTTARPLQVVLSPETAEHLNVGSAVEVSGTLAESPGKGQALELQAANVSVIGDCDTASYPVQGRDASAEFLRTIPHMRMRTSTLAAALRVRSCLTQLTHRIFAEWDFASVHTPILTSNDCEGGGDVFSVTAPHHHHRHSESSQPSDGTSDSTGTGGRLRSNRNSGNSGNGSEADDAAAVTTAGLFSRPFHLTVSGQLHAEAIACGAYPRVYTFGPTFRAENSHTPRHLAEFYMLEAEMAFASLDDCLDLQDDFISAAAAQLMHAAGDDLDMLWSKEPATRERVQALAKGSYERITYTEAVKALEEHHAKTAFTLAPCWGRDLAYEHEQFIANMCEGPVFITNYPKAIKPFYMLQDDSPPSQGATVAAADLIVPGIGELTGGSAREHRLDHLHANITEQLGAAAAADLEWYLDLRRFGSVPHAGFGLGFERLLLAVTGLKNVRDVIPFPRHPGVCYL</sequence>
<dbReference type="GO" id="GO:0004816">
    <property type="term" value="F:asparagine-tRNA ligase activity"/>
    <property type="evidence" value="ECO:0007669"/>
    <property type="project" value="UniProtKB-EC"/>
</dbReference>
<evidence type="ECO:0000256" key="1">
    <source>
        <dbReference type="ARBA" id="ARBA00008226"/>
    </source>
</evidence>
<gene>
    <name evidence="10" type="ORF">PTSG_04881</name>
</gene>
<dbReference type="Gene3D" id="2.40.50.140">
    <property type="entry name" value="Nucleic acid-binding proteins"/>
    <property type="match status" value="1"/>
</dbReference>
<dbReference type="STRING" id="946362.F2U8W5"/>
<dbReference type="InterPro" id="IPR006195">
    <property type="entry name" value="aa-tRNA-synth_II"/>
</dbReference>
<evidence type="ECO:0000256" key="4">
    <source>
        <dbReference type="ARBA" id="ARBA00022741"/>
    </source>
</evidence>
<dbReference type="GeneID" id="16074778"/>
<dbReference type="GO" id="GO:0005739">
    <property type="term" value="C:mitochondrion"/>
    <property type="evidence" value="ECO:0007669"/>
    <property type="project" value="TreeGrafter"/>
</dbReference>
<keyword evidence="6" id="KW-0648">Protein biosynthesis</keyword>
<dbReference type="PROSITE" id="PS50862">
    <property type="entry name" value="AA_TRNA_LIGASE_II"/>
    <property type="match status" value="1"/>
</dbReference>
<reference evidence="10" key="1">
    <citation type="submission" date="2009-08" db="EMBL/GenBank/DDBJ databases">
        <title>Annotation of Salpingoeca rosetta.</title>
        <authorList>
            <consortium name="The Broad Institute Genome Sequencing Platform"/>
            <person name="Russ C."/>
            <person name="Cuomo C."/>
            <person name="Burger G."/>
            <person name="Gray M.W."/>
            <person name="Holland P.W.H."/>
            <person name="King N."/>
            <person name="Lang F.B.F."/>
            <person name="Roger A.J."/>
            <person name="Ruiz-Trillo I."/>
            <person name="Young S.K."/>
            <person name="Zeng Q."/>
            <person name="Gargeya S."/>
            <person name="Alvarado L."/>
            <person name="Berlin A."/>
            <person name="Chapman S.B."/>
            <person name="Chen Z."/>
            <person name="Freedman E."/>
            <person name="Gellesch M."/>
            <person name="Goldberg J."/>
            <person name="Griggs A."/>
            <person name="Gujja S."/>
            <person name="Heilman E."/>
            <person name="Heiman D."/>
            <person name="Howarth C."/>
            <person name="Mehta T."/>
            <person name="Neiman D."/>
            <person name="Pearson M."/>
            <person name="Roberts A."/>
            <person name="Saif S."/>
            <person name="Shea T."/>
            <person name="Shenoy N."/>
            <person name="Sisk P."/>
            <person name="Stolte C."/>
            <person name="Sykes S."/>
            <person name="White J."/>
            <person name="Yandava C."/>
            <person name="Haas B."/>
            <person name="Nusbaum C."/>
            <person name="Birren B."/>
        </authorList>
    </citation>
    <scope>NUCLEOTIDE SEQUENCE [LARGE SCALE GENOMIC DNA]</scope>
    <source>
        <strain evidence="10">ATCC 50818</strain>
    </source>
</reference>
<dbReference type="OrthoDB" id="1931232at2759"/>
<dbReference type="GO" id="GO:0003676">
    <property type="term" value="F:nucleic acid binding"/>
    <property type="evidence" value="ECO:0007669"/>
    <property type="project" value="InterPro"/>
</dbReference>
<dbReference type="PANTHER" id="PTHR22594:SF34">
    <property type="entry name" value="ASPARAGINE--TRNA LIGASE, MITOCHONDRIAL-RELATED"/>
    <property type="match status" value="1"/>
</dbReference>
<protein>
    <recommendedName>
        <fullName evidence="2">asparagine--tRNA ligase</fullName>
        <ecNumber evidence="2">6.1.1.22</ecNumber>
    </recommendedName>
</protein>
<dbReference type="Proteomes" id="UP000007799">
    <property type="component" value="Unassembled WGS sequence"/>
</dbReference>
<keyword evidence="3" id="KW-0436">Ligase</keyword>
<evidence type="ECO:0000256" key="8">
    <source>
        <dbReference type="SAM" id="MobiDB-lite"/>
    </source>
</evidence>
<dbReference type="RefSeq" id="XP_004994199.1">
    <property type="nucleotide sequence ID" value="XM_004994142.1"/>
</dbReference>
<dbReference type="Pfam" id="PF01336">
    <property type="entry name" value="tRNA_anti-codon"/>
    <property type="match status" value="1"/>
</dbReference>
<comment type="similarity">
    <text evidence="1">Belongs to the class-II aminoacyl-tRNA synthetase family.</text>
</comment>
<keyword evidence="5" id="KW-0067">ATP-binding</keyword>
<dbReference type="InParanoid" id="F2U8W5"/>
<evidence type="ECO:0000256" key="3">
    <source>
        <dbReference type="ARBA" id="ARBA00022598"/>
    </source>
</evidence>
<feature type="compositionally biased region" description="Low complexity" evidence="8">
    <location>
        <begin position="195"/>
        <end position="221"/>
    </location>
</feature>
<evidence type="ECO:0000256" key="7">
    <source>
        <dbReference type="ARBA" id="ARBA00023146"/>
    </source>
</evidence>
<keyword evidence="7 10" id="KW-0030">Aminoacyl-tRNA synthetase</keyword>
<dbReference type="GO" id="GO:0006421">
    <property type="term" value="P:asparaginyl-tRNA aminoacylation"/>
    <property type="evidence" value="ECO:0007669"/>
    <property type="project" value="InterPro"/>
</dbReference>
<dbReference type="InterPro" id="IPR004522">
    <property type="entry name" value="Asn-tRNA-ligase"/>
</dbReference>
<dbReference type="AlphaFoldDB" id="F2U8W5"/>
<dbReference type="PANTHER" id="PTHR22594">
    <property type="entry name" value="ASPARTYL/LYSYL-TRNA SYNTHETASE"/>
    <property type="match status" value="1"/>
</dbReference>
<evidence type="ECO:0000313" key="11">
    <source>
        <dbReference type="Proteomes" id="UP000007799"/>
    </source>
</evidence>
<dbReference type="InterPro" id="IPR004365">
    <property type="entry name" value="NA-bd_OB_tRNA"/>
</dbReference>
<dbReference type="NCBIfam" id="NF003037">
    <property type="entry name" value="PRK03932.1"/>
    <property type="match status" value="1"/>
</dbReference>
<dbReference type="InterPro" id="IPR012340">
    <property type="entry name" value="NA-bd_OB-fold"/>
</dbReference>
<evidence type="ECO:0000256" key="6">
    <source>
        <dbReference type="ARBA" id="ARBA00022917"/>
    </source>
</evidence>
<evidence type="ECO:0000259" key="9">
    <source>
        <dbReference type="PROSITE" id="PS50862"/>
    </source>
</evidence>
<name>F2U8W5_SALR5</name>
<evidence type="ECO:0000256" key="5">
    <source>
        <dbReference type="ARBA" id="ARBA00022840"/>
    </source>
</evidence>
<organism evidence="11">
    <name type="scientific">Salpingoeca rosetta (strain ATCC 50818 / BSB-021)</name>
    <dbReference type="NCBI Taxonomy" id="946362"/>
    <lineage>
        <taxon>Eukaryota</taxon>
        <taxon>Choanoflagellata</taxon>
        <taxon>Craspedida</taxon>
        <taxon>Salpingoecidae</taxon>
        <taxon>Salpingoeca</taxon>
    </lineage>
</organism>
<dbReference type="EC" id="6.1.1.22" evidence="2"/>
<keyword evidence="11" id="KW-1185">Reference proteome</keyword>
<feature type="region of interest" description="Disordered" evidence="8">
    <location>
        <begin position="176"/>
        <end position="225"/>
    </location>
</feature>